<accession>A0A0M4DH21</accession>
<dbReference type="Proteomes" id="UP000060513">
    <property type="component" value="Chromosome"/>
</dbReference>
<reference evidence="4 5" key="1">
    <citation type="submission" date="2015-08" db="EMBL/GenBank/DDBJ databases">
        <title>Genome sequence of the pristinamycin over-producing bacterium Streptomyces pristinaespiralis HCCB10218.</title>
        <authorList>
            <person name="Tian J."/>
            <person name="Yang J."/>
            <person name="Li L."/>
            <person name="Ruan L."/>
            <person name="Wei W."/>
            <person name="Zheng G."/>
            <person name="Wei Z."/>
            <person name="Yang S."/>
            <person name="Ge M."/>
            <person name="Jiang W."/>
            <person name="Lu Y."/>
        </authorList>
    </citation>
    <scope>NUCLEOTIDE SEQUENCE [LARGE SCALE GENOMIC DNA]</scope>
    <source>
        <strain evidence="4 5">HCCB 10218</strain>
    </source>
</reference>
<dbReference type="KEGG" id="spri:SPRI_6984"/>
<proteinExistence type="predicted"/>
<dbReference type="PRINTS" id="PR00368">
    <property type="entry name" value="FADPNR"/>
</dbReference>
<dbReference type="STRING" id="38300.SPRI_6984"/>
<evidence type="ECO:0000256" key="1">
    <source>
        <dbReference type="ARBA" id="ARBA00022630"/>
    </source>
</evidence>
<dbReference type="InterPro" id="IPR023753">
    <property type="entry name" value="FAD/NAD-binding_dom"/>
</dbReference>
<dbReference type="EMBL" id="CP011340">
    <property type="protein sequence ID" value="ALC25290.1"/>
    <property type="molecule type" value="Genomic_DNA"/>
</dbReference>
<dbReference type="InterPro" id="IPR050097">
    <property type="entry name" value="Ferredoxin-NADP_redctase_2"/>
</dbReference>
<dbReference type="GO" id="GO:0004791">
    <property type="term" value="F:thioredoxin-disulfide reductase (NADPH) activity"/>
    <property type="evidence" value="ECO:0007669"/>
    <property type="project" value="UniProtKB-EC"/>
</dbReference>
<dbReference type="Pfam" id="PF07992">
    <property type="entry name" value="Pyr_redox_2"/>
    <property type="match status" value="1"/>
</dbReference>
<keyword evidence="1" id="KW-0285">Flavoprotein</keyword>
<evidence type="ECO:0000256" key="2">
    <source>
        <dbReference type="ARBA" id="ARBA00023002"/>
    </source>
</evidence>
<sequence>MPTDTVQTFTDGHDVPARPRYDVVVVGGGAAGLSGALALSRARRSVLVIDSGRPRNAPAGHVHSYLTQEGVAPSQLLATGRAEVGRYGGELVRGNVAGAERLADGRFRLVLDGGATVEADRLLVTTGLVDELPQVPGLVERWGREVLHCPYCHGWEVRDQAIGILATGPLAVHQALMWRQWSDDVTLFLHTGPEPSDEEYEQLAARGIAVVDGRVTSVQVTDDRLSGVALESGKVIARQALVVAPRFTARAAFLAGLGLEASEQEVNGVVIGSHVAADPTGATAVPGVWVAGNVANVTDQVIGAAAAGVRAAGALNADLIAEETRRAVERYRRDGLARAGAERGRGAPGAG</sequence>
<dbReference type="PATRIC" id="fig|38300.4.peg.7312"/>
<dbReference type="SUPFAM" id="SSF51905">
    <property type="entry name" value="FAD/NAD(P)-binding domain"/>
    <property type="match status" value="1"/>
</dbReference>
<dbReference type="OrthoDB" id="9786503at2"/>
<evidence type="ECO:0000313" key="4">
    <source>
        <dbReference type="EMBL" id="ALC25290.1"/>
    </source>
</evidence>
<organism evidence="4">
    <name type="scientific">Streptomyces pristinaespiralis</name>
    <dbReference type="NCBI Taxonomy" id="38300"/>
    <lineage>
        <taxon>Bacteria</taxon>
        <taxon>Bacillati</taxon>
        <taxon>Actinomycetota</taxon>
        <taxon>Actinomycetes</taxon>
        <taxon>Kitasatosporales</taxon>
        <taxon>Streptomycetaceae</taxon>
        <taxon>Streptomyces</taxon>
    </lineage>
</organism>
<dbReference type="InterPro" id="IPR036188">
    <property type="entry name" value="FAD/NAD-bd_sf"/>
</dbReference>
<dbReference type="Gene3D" id="3.50.50.60">
    <property type="entry name" value="FAD/NAD(P)-binding domain"/>
    <property type="match status" value="2"/>
</dbReference>
<dbReference type="GeneID" id="97231983"/>
<gene>
    <name evidence="4" type="ORF">SPRI_6984</name>
</gene>
<keyword evidence="2" id="KW-0560">Oxidoreductase</keyword>
<dbReference type="RefSeq" id="WP_050791639.1">
    <property type="nucleotide sequence ID" value="NZ_CP011340.1"/>
</dbReference>
<evidence type="ECO:0000256" key="3">
    <source>
        <dbReference type="ARBA" id="ARBA00048132"/>
    </source>
</evidence>
<dbReference type="AlphaFoldDB" id="A0A0M4DH21"/>
<dbReference type="PANTHER" id="PTHR48105">
    <property type="entry name" value="THIOREDOXIN REDUCTASE 1-RELATED-RELATED"/>
    <property type="match status" value="1"/>
</dbReference>
<protein>
    <submittedName>
        <fullName evidence="4">Thioredoxin reductase</fullName>
    </submittedName>
</protein>
<comment type="catalytic activity">
    <reaction evidence="3">
        <text>[thioredoxin]-dithiol + NADP(+) = [thioredoxin]-disulfide + NADPH + H(+)</text>
        <dbReference type="Rhea" id="RHEA:20345"/>
        <dbReference type="Rhea" id="RHEA-COMP:10698"/>
        <dbReference type="Rhea" id="RHEA-COMP:10700"/>
        <dbReference type="ChEBI" id="CHEBI:15378"/>
        <dbReference type="ChEBI" id="CHEBI:29950"/>
        <dbReference type="ChEBI" id="CHEBI:50058"/>
        <dbReference type="ChEBI" id="CHEBI:57783"/>
        <dbReference type="ChEBI" id="CHEBI:58349"/>
        <dbReference type="EC" id="1.8.1.9"/>
    </reaction>
</comment>
<name>A0A0M4DH21_STRPR</name>
<dbReference type="PRINTS" id="PR00469">
    <property type="entry name" value="PNDRDTASEII"/>
</dbReference>
<evidence type="ECO:0000313" key="5">
    <source>
        <dbReference type="Proteomes" id="UP000060513"/>
    </source>
</evidence>